<evidence type="ECO:0000256" key="10">
    <source>
        <dbReference type="PROSITE-ProRule" id="PRU01360"/>
    </source>
</evidence>
<name>A0A849L1Q8_9RHOB</name>
<organism evidence="14 15">
    <name type="scientific">Halovulum dunhuangense</name>
    <dbReference type="NCBI Taxonomy" id="1505036"/>
    <lineage>
        <taxon>Bacteria</taxon>
        <taxon>Pseudomonadati</taxon>
        <taxon>Pseudomonadota</taxon>
        <taxon>Alphaproteobacteria</taxon>
        <taxon>Rhodobacterales</taxon>
        <taxon>Paracoccaceae</taxon>
        <taxon>Halovulum</taxon>
    </lineage>
</organism>
<dbReference type="GO" id="GO:0009279">
    <property type="term" value="C:cell outer membrane"/>
    <property type="evidence" value="ECO:0007669"/>
    <property type="project" value="UniProtKB-SubCell"/>
</dbReference>
<feature type="domain" description="TonB-dependent receptor plug" evidence="13">
    <location>
        <begin position="46"/>
        <end position="153"/>
    </location>
</feature>
<evidence type="ECO:0000256" key="1">
    <source>
        <dbReference type="ARBA" id="ARBA00004571"/>
    </source>
</evidence>
<dbReference type="Gene3D" id="2.170.130.10">
    <property type="entry name" value="TonB-dependent receptor, plug domain"/>
    <property type="match status" value="1"/>
</dbReference>
<evidence type="ECO:0000313" key="15">
    <source>
        <dbReference type="Proteomes" id="UP000572377"/>
    </source>
</evidence>
<evidence type="ECO:0000256" key="7">
    <source>
        <dbReference type="ARBA" id="ARBA00023136"/>
    </source>
</evidence>
<keyword evidence="4 10" id="KW-0812">Transmembrane</keyword>
<dbReference type="InterPro" id="IPR012910">
    <property type="entry name" value="Plug_dom"/>
</dbReference>
<dbReference type="InterPro" id="IPR037066">
    <property type="entry name" value="Plug_dom_sf"/>
</dbReference>
<dbReference type="SUPFAM" id="SSF56935">
    <property type="entry name" value="Porins"/>
    <property type="match status" value="1"/>
</dbReference>
<evidence type="ECO:0000256" key="2">
    <source>
        <dbReference type="ARBA" id="ARBA00022448"/>
    </source>
</evidence>
<keyword evidence="15" id="KW-1185">Reference proteome</keyword>
<reference evidence="14 15" key="1">
    <citation type="submission" date="2020-05" db="EMBL/GenBank/DDBJ databases">
        <title>Gimesia benthica sp. nov., a novel planctomycete isolated from a deep-sea water sample of the Northwest Indian Ocean.</title>
        <authorList>
            <person name="Wang J."/>
            <person name="Ruan C."/>
            <person name="Song L."/>
            <person name="Zhu Y."/>
            <person name="Li A."/>
            <person name="Zheng X."/>
            <person name="Wang L."/>
            <person name="Lu Z."/>
            <person name="Huang Y."/>
            <person name="Du W."/>
            <person name="Zhou Y."/>
            <person name="Huang L."/>
            <person name="Dai X."/>
        </authorList>
    </citation>
    <scope>NUCLEOTIDE SEQUENCE [LARGE SCALE GENOMIC DNA]</scope>
    <source>
        <strain evidence="14 15">YYQ-30</strain>
    </source>
</reference>
<proteinExistence type="inferred from homology"/>
<dbReference type="InterPro" id="IPR036942">
    <property type="entry name" value="Beta-barrel_TonB_sf"/>
</dbReference>
<dbReference type="Proteomes" id="UP000572377">
    <property type="component" value="Unassembled WGS sequence"/>
</dbReference>
<evidence type="ECO:0000313" key="14">
    <source>
        <dbReference type="EMBL" id="NNU80200.1"/>
    </source>
</evidence>
<keyword evidence="6 11" id="KW-0798">TonB box</keyword>
<dbReference type="CDD" id="cd01347">
    <property type="entry name" value="ligand_gated_channel"/>
    <property type="match status" value="1"/>
</dbReference>
<sequence>MHVLKTGPLVLAGLCAGLAPHGQSQAQTLDIGEIVILPNRAPTDPETTGATVETLSEEEIEAEGKPRLTDYLTALPGVSVSSPGGTGQETSLSVRGADKKYVKTLFNGIDISDPSATQVQVPFEHLPAQGIASVEVLKGSQSTLYGADAVAGVIGISTLSDRGPGLYQGFRIEAGAQGTLGAGYTLDAASDTGRFSFGLSGLRTDGISAADGGAEKDGYDNLTLTLAGEQRVGEGVTVFGSALRIESDAEFDDGGNPPADNPFNQTQAVQTGARLGVTLETLDGRLSNTFAAQVFEVDRDLLTVSGFGPFEANYIGRRTKLEYQGRFDATDTVTLQFGADHETQTADVTDNFGGATSDEVSIFGIWAQGTWTPSADLSLTAGLRHDDHEVFGGQTTGRLTASWRPGGGATRLHGSVGTGYRAPSLYELYAPFGTGNPALEPEESLSIDLGLEQTFLGGALVADVTGFLLDTDNLIDYSFASFSYEQLPGTTKRRGVETSLTWSPGDRLEVRGAYTYTDTEQPDGARRPRIPRHALSLTAVAKPADRWEVAGSVRAVADVEDRVSTGSGTFADVPVDDYLLVDARVSYRPSERVELFVRGENLLDQDYQVIKGYGTPGIGIFAGLEARF</sequence>
<evidence type="ECO:0000256" key="8">
    <source>
        <dbReference type="ARBA" id="ARBA00023170"/>
    </source>
</evidence>
<evidence type="ECO:0000256" key="4">
    <source>
        <dbReference type="ARBA" id="ARBA00022692"/>
    </source>
</evidence>
<comment type="similarity">
    <text evidence="10 11">Belongs to the TonB-dependent receptor family.</text>
</comment>
<keyword evidence="8 14" id="KW-0675">Receptor</keyword>
<dbReference type="PANTHER" id="PTHR30069">
    <property type="entry name" value="TONB-DEPENDENT OUTER MEMBRANE RECEPTOR"/>
    <property type="match status" value="1"/>
</dbReference>
<dbReference type="GO" id="GO:0044718">
    <property type="term" value="P:siderophore transmembrane transport"/>
    <property type="evidence" value="ECO:0007669"/>
    <property type="project" value="TreeGrafter"/>
</dbReference>
<dbReference type="PROSITE" id="PS52016">
    <property type="entry name" value="TONB_DEPENDENT_REC_3"/>
    <property type="match status" value="1"/>
</dbReference>
<dbReference type="EMBL" id="JABFBC010000001">
    <property type="protein sequence ID" value="NNU80200.1"/>
    <property type="molecule type" value="Genomic_DNA"/>
</dbReference>
<dbReference type="GO" id="GO:0015344">
    <property type="term" value="F:siderophore uptake transmembrane transporter activity"/>
    <property type="evidence" value="ECO:0007669"/>
    <property type="project" value="TreeGrafter"/>
</dbReference>
<evidence type="ECO:0000259" key="12">
    <source>
        <dbReference type="Pfam" id="PF00593"/>
    </source>
</evidence>
<evidence type="ECO:0000256" key="11">
    <source>
        <dbReference type="RuleBase" id="RU003357"/>
    </source>
</evidence>
<dbReference type="AlphaFoldDB" id="A0A849L1Q8"/>
<keyword evidence="9 10" id="KW-0998">Cell outer membrane</keyword>
<evidence type="ECO:0000256" key="3">
    <source>
        <dbReference type="ARBA" id="ARBA00022452"/>
    </source>
</evidence>
<evidence type="ECO:0000259" key="13">
    <source>
        <dbReference type="Pfam" id="PF07715"/>
    </source>
</evidence>
<dbReference type="Pfam" id="PF00593">
    <property type="entry name" value="TonB_dep_Rec_b-barrel"/>
    <property type="match status" value="1"/>
</dbReference>
<dbReference type="InterPro" id="IPR000531">
    <property type="entry name" value="Beta-barrel_TonB"/>
</dbReference>
<keyword evidence="2 10" id="KW-0813">Transport</keyword>
<comment type="subcellular location">
    <subcellularLocation>
        <location evidence="1 10">Cell outer membrane</location>
        <topology evidence="1 10">Multi-pass membrane protein</topology>
    </subcellularLocation>
</comment>
<keyword evidence="5" id="KW-0732">Signal</keyword>
<dbReference type="RefSeq" id="WP_171323754.1">
    <property type="nucleotide sequence ID" value="NZ_JABFBC010000001.1"/>
</dbReference>
<keyword evidence="7 10" id="KW-0472">Membrane</keyword>
<comment type="caution">
    <text evidence="14">The sequence shown here is derived from an EMBL/GenBank/DDBJ whole genome shotgun (WGS) entry which is preliminary data.</text>
</comment>
<evidence type="ECO:0000256" key="6">
    <source>
        <dbReference type="ARBA" id="ARBA00023077"/>
    </source>
</evidence>
<dbReference type="PANTHER" id="PTHR30069:SF29">
    <property type="entry name" value="HEMOGLOBIN AND HEMOGLOBIN-HAPTOGLOBIN-BINDING PROTEIN 1-RELATED"/>
    <property type="match status" value="1"/>
</dbReference>
<dbReference type="Gene3D" id="2.40.170.20">
    <property type="entry name" value="TonB-dependent receptor, beta-barrel domain"/>
    <property type="match status" value="1"/>
</dbReference>
<accession>A0A849L1Q8</accession>
<dbReference type="InterPro" id="IPR039426">
    <property type="entry name" value="TonB-dep_rcpt-like"/>
</dbReference>
<gene>
    <name evidence="14" type="ORF">HMH01_07080</name>
</gene>
<evidence type="ECO:0000256" key="5">
    <source>
        <dbReference type="ARBA" id="ARBA00022729"/>
    </source>
</evidence>
<dbReference type="Pfam" id="PF07715">
    <property type="entry name" value="Plug"/>
    <property type="match status" value="1"/>
</dbReference>
<feature type="domain" description="TonB-dependent receptor-like beta-barrel" evidence="12">
    <location>
        <begin position="216"/>
        <end position="602"/>
    </location>
</feature>
<protein>
    <submittedName>
        <fullName evidence="14">TonB-dependent receptor</fullName>
    </submittedName>
</protein>
<keyword evidence="3 10" id="KW-1134">Transmembrane beta strand</keyword>
<evidence type="ECO:0000256" key="9">
    <source>
        <dbReference type="ARBA" id="ARBA00023237"/>
    </source>
</evidence>